<feature type="domain" description="Guanylate kinase-like" evidence="1">
    <location>
        <begin position="2"/>
        <end position="194"/>
    </location>
</feature>
<dbReference type="InterPro" id="IPR027417">
    <property type="entry name" value="P-loop_NTPase"/>
</dbReference>
<evidence type="ECO:0000259" key="1">
    <source>
        <dbReference type="PROSITE" id="PS50052"/>
    </source>
</evidence>
<dbReference type="PROSITE" id="PS50052">
    <property type="entry name" value="GUANYLATE_KINASE_2"/>
    <property type="match status" value="1"/>
</dbReference>
<dbReference type="RefSeq" id="WP_186837531.1">
    <property type="nucleotide sequence ID" value="NZ_JACOPD010000016.1"/>
</dbReference>
<dbReference type="Gene3D" id="3.40.50.300">
    <property type="entry name" value="P-loop containing nucleotide triphosphate hydrolases"/>
    <property type="match status" value="1"/>
</dbReference>
<dbReference type="GO" id="GO:0016301">
    <property type="term" value="F:kinase activity"/>
    <property type="evidence" value="ECO:0007669"/>
    <property type="project" value="UniProtKB-KW"/>
</dbReference>
<name>A0ABR7G3F4_9FIRM</name>
<dbReference type="EMBL" id="JACOPD010000016">
    <property type="protein sequence ID" value="MBC5681973.1"/>
    <property type="molecule type" value="Genomic_DNA"/>
</dbReference>
<accession>A0ABR7G3F4</accession>
<keyword evidence="2" id="KW-0808">Transferase</keyword>
<keyword evidence="2" id="KW-0418">Kinase</keyword>
<dbReference type="PROSITE" id="PS00856">
    <property type="entry name" value="GUANYLATE_KINASE_1"/>
    <property type="match status" value="1"/>
</dbReference>
<evidence type="ECO:0000313" key="2">
    <source>
        <dbReference type="EMBL" id="MBC5681973.1"/>
    </source>
</evidence>
<organism evidence="2 3">
    <name type="scientific">Lachnospira hominis</name>
    <name type="common">ex Liu et al. 2021</name>
    <dbReference type="NCBI Taxonomy" id="2763051"/>
    <lineage>
        <taxon>Bacteria</taxon>
        <taxon>Bacillati</taxon>
        <taxon>Bacillota</taxon>
        <taxon>Clostridia</taxon>
        <taxon>Lachnospirales</taxon>
        <taxon>Lachnospiraceae</taxon>
        <taxon>Lachnospira</taxon>
    </lineage>
</organism>
<reference evidence="2 3" key="1">
    <citation type="submission" date="2020-08" db="EMBL/GenBank/DDBJ databases">
        <title>Genome public.</title>
        <authorList>
            <person name="Liu C."/>
            <person name="Sun Q."/>
        </authorList>
    </citation>
    <scope>NUCLEOTIDE SEQUENCE [LARGE SCALE GENOMIC DNA]</scope>
    <source>
        <strain evidence="2 3">NSJ-43</strain>
    </source>
</reference>
<protein>
    <submittedName>
        <fullName evidence="2">Guanylate kinase</fullName>
    </submittedName>
</protein>
<evidence type="ECO:0000313" key="3">
    <source>
        <dbReference type="Proteomes" id="UP000628463"/>
    </source>
</evidence>
<dbReference type="InterPro" id="IPR020590">
    <property type="entry name" value="Guanylate_kinase_CS"/>
</dbReference>
<comment type="caution">
    <text evidence="2">The sequence shown here is derived from an EMBL/GenBank/DDBJ whole genome shotgun (WGS) entry which is preliminary data.</text>
</comment>
<dbReference type="Pfam" id="PF00625">
    <property type="entry name" value="Guanylate_kin"/>
    <property type="match status" value="1"/>
</dbReference>
<dbReference type="InterPro" id="IPR008145">
    <property type="entry name" value="GK/Ca_channel_bsu"/>
</dbReference>
<proteinExistence type="predicted"/>
<sequence length="199" mass="23331">MNEIVFIMGKSASGKDRIYRELSEDKALGLNKITMYTTRPLRSGEAEGREYHFVDDDTAKRLENENKIIEIRCYDTVFGVWKYFTADDGQIDLASGKRYIVIGTLEAYDKFCEYYGNEHIMPIYIEVDDGVRLIRAVKREMQQENPHYEELCRRFLADAKDFSEENIRKSGITRRFANNGEFDDCVDEIRQALKELVYE</sequence>
<keyword evidence="3" id="KW-1185">Reference proteome</keyword>
<dbReference type="InterPro" id="IPR008144">
    <property type="entry name" value="Guanylate_kin-like_dom"/>
</dbReference>
<dbReference type="SUPFAM" id="SSF52540">
    <property type="entry name" value="P-loop containing nucleoside triphosphate hydrolases"/>
    <property type="match status" value="1"/>
</dbReference>
<gene>
    <name evidence="2" type="ORF">H8S01_13680</name>
</gene>
<dbReference type="Proteomes" id="UP000628463">
    <property type="component" value="Unassembled WGS sequence"/>
</dbReference>